<organism evidence="4 5">
    <name type="scientific">Nesterenkonia sandarakina</name>
    <dbReference type="NCBI Taxonomy" id="272918"/>
    <lineage>
        <taxon>Bacteria</taxon>
        <taxon>Bacillati</taxon>
        <taxon>Actinomycetota</taxon>
        <taxon>Actinomycetes</taxon>
        <taxon>Micrococcales</taxon>
        <taxon>Micrococcaceae</taxon>
        <taxon>Nesterenkonia</taxon>
    </lineage>
</organism>
<keyword evidence="1" id="KW-0238">DNA-binding</keyword>
<dbReference type="RefSeq" id="WP_281366233.1">
    <property type="nucleotide sequence ID" value="NZ_BAAALK010000002.1"/>
</dbReference>
<dbReference type="SUPFAM" id="SSF46955">
    <property type="entry name" value="Putative DNA-binding domain"/>
    <property type="match status" value="1"/>
</dbReference>
<dbReference type="SMART" id="SM00422">
    <property type="entry name" value="HTH_MERR"/>
    <property type="match status" value="1"/>
</dbReference>
<evidence type="ECO:0000256" key="1">
    <source>
        <dbReference type="ARBA" id="ARBA00023125"/>
    </source>
</evidence>
<dbReference type="Pfam" id="PF13411">
    <property type="entry name" value="MerR_1"/>
    <property type="match status" value="1"/>
</dbReference>
<evidence type="ECO:0000259" key="3">
    <source>
        <dbReference type="PROSITE" id="PS50937"/>
    </source>
</evidence>
<dbReference type="PANTHER" id="PTHR30204">
    <property type="entry name" value="REDOX-CYCLING DRUG-SENSING TRANSCRIPTIONAL ACTIVATOR SOXR"/>
    <property type="match status" value="1"/>
</dbReference>
<sequence>MVEPRSREPRTTGPRLLDARLLEPEHRHAPMFVISVAAELTEMHPQTLRQYDRIGLVTPRRQGGRHRRYSPYNIEQLRQIQQFSQEGVSLEGIRRILQLQNRVEVLEETVDALRQELRESQRHSTKPRFFAVGPHGDVVTVDRGRRARANTQALVLWEPAPRRR</sequence>
<dbReference type="InterPro" id="IPR009061">
    <property type="entry name" value="DNA-bd_dom_put_sf"/>
</dbReference>
<dbReference type="Gene3D" id="1.10.1660.10">
    <property type="match status" value="1"/>
</dbReference>
<evidence type="ECO:0000313" key="5">
    <source>
        <dbReference type="Proteomes" id="UP000560069"/>
    </source>
</evidence>
<feature type="domain" description="HTH merR-type" evidence="3">
    <location>
        <begin position="31"/>
        <end position="99"/>
    </location>
</feature>
<evidence type="ECO:0000256" key="2">
    <source>
        <dbReference type="SAM" id="Coils"/>
    </source>
</evidence>
<proteinExistence type="predicted"/>
<keyword evidence="4" id="KW-0346">Stress response</keyword>
<keyword evidence="5" id="KW-1185">Reference proteome</keyword>
<dbReference type="PROSITE" id="PS50937">
    <property type="entry name" value="HTH_MERR_2"/>
    <property type="match status" value="1"/>
</dbReference>
<feature type="coiled-coil region" evidence="2">
    <location>
        <begin position="96"/>
        <end position="123"/>
    </location>
</feature>
<keyword evidence="2" id="KW-0175">Coiled coil</keyword>
<dbReference type="GO" id="GO:0003677">
    <property type="term" value="F:DNA binding"/>
    <property type="evidence" value="ECO:0007669"/>
    <property type="project" value="UniProtKB-KW"/>
</dbReference>
<evidence type="ECO:0000313" key="4">
    <source>
        <dbReference type="EMBL" id="NYJ16708.1"/>
    </source>
</evidence>
<name>A0A7Z0E858_9MICC</name>
<dbReference type="InterPro" id="IPR000551">
    <property type="entry name" value="MerR-type_HTH_dom"/>
</dbReference>
<dbReference type="GO" id="GO:0003700">
    <property type="term" value="F:DNA-binding transcription factor activity"/>
    <property type="evidence" value="ECO:0007669"/>
    <property type="project" value="InterPro"/>
</dbReference>
<reference evidence="4 5" key="1">
    <citation type="submission" date="2020-07" db="EMBL/GenBank/DDBJ databases">
        <title>Sequencing the genomes of 1000 actinobacteria strains.</title>
        <authorList>
            <person name="Klenk H.-P."/>
        </authorList>
    </citation>
    <scope>NUCLEOTIDE SEQUENCE [LARGE SCALE GENOMIC DNA]</scope>
    <source>
        <strain evidence="4 5">DSM 15664</strain>
    </source>
</reference>
<dbReference type="PANTHER" id="PTHR30204:SF58">
    <property type="entry name" value="HTH-TYPE TRANSCRIPTIONAL REGULATOR YFMP"/>
    <property type="match status" value="1"/>
</dbReference>
<accession>A0A7Z0E858</accession>
<dbReference type="NCBIfam" id="NF047375">
    <property type="entry name" value="HeatShock_HspR"/>
    <property type="match status" value="1"/>
</dbReference>
<dbReference type="EMBL" id="JACCFQ010000001">
    <property type="protein sequence ID" value="NYJ16708.1"/>
    <property type="molecule type" value="Genomic_DNA"/>
</dbReference>
<dbReference type="AlphaFoldDB" id="A0A7Z0E858"/>
<protein>
    <submittedName>
        <fullName evidence="4">MerR family transcriptional regulator/heat shock protein HspR</fullName>
    </submittedName>
</protein>
<comment type="caution">
    <text evidence="4">The sequence shown here is derived from an EMBL/GenBank/DDBJ whole genome shotgun (WGS) entry which is preliminary data.</text>
</comment>
<dbReference type="InterPro" id="IPR047057">
    <property type="entry name" value="MerR_fam"/>
</dbReference>
<dbReference type="Proteomes" id="UP000560069">
    <property type="component" value="Unassembled WGS sequence"/>
</dbReference>
<gene>
    <name evidence="4" type="ORF">HNR11_001242</name>
</gene>